<evidence type="ECO:0000313" key="5">
    <source>
        <dbReference type="Proteomes" id="UP000334990"/>
    </source>
</evidence>
<feature type="domain" description="DUF1980" evidence="2">
    <location>
        <begin position="8"/>
        <end position="108"/>
    </location>
</feature>
<dbReference type="Proteomes" id="UP000334990">
    <property type="component" value="Unassembled WGS sequence"/>
</dbReference>
<feature type="domain" description="DUF1980" evidence="3">
    <location>
        <begin position="148"/>
        <end position="243"/>
    </location>
</feature>
<dbReference type="OrthoDB" id="359029at2"/>
<dbReference type="PANTHER" id="PTHR40047">
    <property type="entry name" value="UPF0703 PROTEIN YCGQ"/>
    <property type="match status" value="1"/>
</dbReference>
<keyword evidence="5" id="KW-1185">Reference proteome</keyword>
<evidence type="ECO:0000313" key="4">
    <source>
        <dbReference type="EMBL" id="GES05308.1"/>
    </source>
</evidence>
<dbReference type="InterPro" id="IPR048493">
    <property type="entry name" value="DUF1980_N"/>
</dbReference>
<organism evidence="4 5">
    <name type="scientific">Acrocarpospora corrugata</name>
    <dbReference type="NCBI Taxonomy" id="35763"/>
    <lineage>
        <taxon>Bacteria</taxon>
        <taxon>Bacillati</taxon>
        <taxon>Actinomycetota</taxon>
        <taxon>Actinomycetes</taxon>
        <taxon>Streptosporangiales</taxon>
        <taxon>Streptosporangiaceae</taxon>
        <taxon>Acrocarpospora</taxon>
    </lineage>
</organism>
<accession>A0A5M3WFZ5</accession>
<dbReference type="PANTHER" id="PTHR40047:SF1">
    <property type="entry name" value="UPF0703 PROTEIN YCGQ"/>
    <property type="match status" value="1"/>
</dbReference>
<keyword evidence="1" id="KW-0472">Membrane</keyword>
<keyword evidence="1" id="KW-0812">Transmembrane</keyword>
<evidence type="ECO:0000259" key="2">
    <source>
        <dbReference type="Pfam" id="PF09323"/>
    </source>
</evidence>
<feature type="transmembrane region" description="Helical" evidence="1">
    <location>
        <begin position="82"/>
        <end position="104"/>
    </location>
</feature>
<feature type="transmembrane region" description="Helical" evidence="1">
    <location>
        <begin position="35"/>
        <end position="55"/>
    </location>
</feature>
<keyword evidence="1" id="KW-1133">Transmembrane helix</keyword>
<evidence type="ECO:0000256" key="1">
    <source>
        <dbReference type="SAM" id="Phobius"/>
    </source>
</evidence>
<gene>
    <name evidence="4" type="ORF">Acor_73760</name>
</gene>
<sequence length="244" mass="26262">MNRLTQSMILILLGGAVLRITTLSTTYLNYVKPGFQPFLIAAAAVVFVLGVVGLIQEWRGSPRPDHHEGHEHGHEHGHAPRVAWLLTLPVFAIYLIAPPALGAFSAKSEEAPAQPPVAALDAYHALPAGKVNDMALSEFIGRAWGDSANSLVGRQVKLTGFVVPSVKKKDRWYVARIQIACCAADGIALKVAVLDATMPPENTWIEVTGTWREPKSGKLPAGTVAPELDAISVTEIPQPVEPYE</sequence>
<protein>
    <submittedName>
        <fullName evidence="4">TIGR03943 family protein</fullName>
    </submittedName>
</protein>
<reference evidence="4 5" key="1">
    <citation type="submission" date="2019-10" db="EMBL/GenBank/DDBJ databases">
        <title>Whole genome shotgun sequence of Acrocarpospora corrugata NBRC 13972.</title>
        <authorList>
            <person name="Ichikawa N."/>
            <person name="Kimura A."/>
            <person name="Kitahashi Y."/>
            <person name="Komaki H."/>
            <person name="Oguchi A."/>
        </authorList>
    </citation>
    <scope>NUCLEOTIDE SEQUENCE [LARGE SCALE GENOMIC DNA]</scope>
    <source>
        <strain evidence="4 5">NBRC 13972</strain>
    </source>
</reference>
<comment type="caution">
    <text evidence="4">The sequence shown here is derived from an EMBL/GenBank/DDBJ whole genome shotgun (WGS) entry which is preliminary data.</text>
</comment>
<dbReference type="AlphaFoldDB" id="A0A5M3WFZ5"/>
<dbReference type="EMBL" id="BLAD01000097">
    <property type="protein sequence ID" value="GES05308.1"/>
    <property type="molecule type" value="Genomic_DNA"/>
</dbReference>
<dbReference type="InterPro" id="IPR015402">
    <property type="entry name" value="DUF1980"/>
</dbReference>
<dbReference type="RefSeq" id="WP_155341324.1">
    <property type="nucleotide sequence ID" value="NZ_BAAABN010000058.1"/>
</dbReference>
<dbReference type="Pfam" id="PF21537">
    <property type="entry name" value="DUF1980_C"/>
    <property type="match status" value="1"/>
</dbReference>
<dbReference type="InterPro" id="IPR048447">
    <property type="entry name" value="DUF1980_C"/>
</dbReference>
<dbReference type="InterPro" id="IPR052955">
    <property type="entry name" value="UPF0703_membrane_permease"/>
</dbReference>
<dbReference type="NCBIfam" id="TIGR03943">
    <property type="entry name" value="TIGR03943 family putative permease subunit"/>
    <property type="match status" value="1"/>
</dbReference>
<evidence type="ECO:0000259" key="3">
    <source>
        <dbReference type="Pfam" id="PF21537"/>
    </source>
</evidence>
<proteinExistence type="predicted"/>
<dbReference type="Pfam" id="PF09323">
    <property type="entry name" value="DUF1980"/>
    <property type="match status" value="1"/>
</dbReference>
<name>A0A5M3WFZ5_9ACTN</name>